<keyword evidence="4 5" id="KW-0472">Membrane</keyword>
<evidence type="ECO:0000256" key="2">
    <source>
        <dbReference type="ARBA" id="ARBA00022692"/>
    </source>
</evidence>
<sequence length="586" mass="63783">MAVSASAINHLISFEAAHITSHQHIAAHDDLKLLKELGISGICIVGGAILCMLKKCPQLMTPGLLIIFFGAQTGMNMYMKAVFSSATVLDPAPAEYCTDVEGHCAWMGFQASFFVTGIQQFGGFIIFWILFLPAKALGFNKLGDKEITIKTLTSKNEVIAVLCFAASFTMNIALNNMSMALIPLTLNLIIRSCLPLSTFAAQWLLTKYTTGEGKPCKAIEIGLMMLGAAMMCVCVWAKIAAEAEGESHKKAGTGESAKTVIGVIYCVVSLFSGSVNLALAGILKTSVKLDGFNTVVYNSIPAAIILLPFVFLLQHPVKHWDGVGYTNDAWVVAQVWEHSKSTFVFGASSALASLVYNILQFSIVQYLSATHVAFAGNFNKAATVPLALLVGIDHLPQAPYGAIMVVSAIINILSFAAYNVVSGGAGGHGGGGGASKEKEKEKQAIKDAESGFIGYSGRDGWATLLVGIAIACALFLVYLLPRHYQHRLFRVDLEGAGQAEAARAEASYYDAQLAWPEQDQYHTTYPLYQSNNEMPSNFDEMSLLSRKLWELRLWVAFSPQDEEWRGFWGREKEKDRPFWNPRARQV</sequence>
<keyword evidence="3 5" id="KW-1133">Transmembrane helix</keyword>
<evidence type="ECO:0000256" key="1">
    <source>
        <dbReference type="ARBA" id="ARBA00004141"/>
    </source>
</evidence>
<feature type="transmembrane region" description="Helical" evidence="5">
    <location>
        <begin position="60"/>
        <end position="79"/>
    </location>
</feature>
<protein>
    <recommendedName>
        <fullName evidence="8">Sugar phosphate transporter domain-containing protein</fullName>
    </recommendedName>
</protein>
<name>A0ABN9T1M9_9DINO</name>
<feature type="transmembrane region" description="Helical" evidence="5">
    <location>
        <begin position="117"/>
        <end position="137"/>
    </location>
</feature>
<proteinExistence type="predicted"/>
<accession>A0ABN9T1M9</accession>
<evidence type="ECO:0000313" key="7">
    <source>
        <dbReference type="Proteomes" id="UP001189429"/>
    </source>
</evidence>
<feature type="transmembrane region" description="Helical" evidence="5">
    <location>
        <begin position="342"/>
        <end position="359"/>
    </location>
</feature>
<feature type="transmembrane region" description="Helical" evidence="5">
    <location>
        <begin position="400"/>
        <end position="421"/>
    </location>
</feature>
<comment type="subcellular location">
    <subcellularLocation>
        <location evidence="1">Membrane</location>
        <topology evidence="1">Multi-pass membrane protein</topology>
    </subcellularLocation>
</comment>
<evidence type="ECO:0000256" key="4">
    <source>
        <dbReference type="ARBA" id="ARBA00023136"/>
    </source>
</evidence>
<dbReference type="PANTHER" id="PTHR11132">
    <property type="entry name" value="SOLUTE CARRIER FAMILY 35"/>
    <property type="match status" value="1"/>
</dbReference>
<reference evidence="6" key="1">
    <citation type="submission" date="2023-10" db="EMBL/GenBank/DDBJ databases">
        <authorList>
            <person name="Chen Y."/>
            <person name="Shah S."/>
            <person name="Dougan E. K."/>
            <person name="Thang M."/>
            <person name="Chan C."/>
        </authorList>
    </citation>
    <scope>NUCLEOTIDE SEQUENCE [LARGE SCALE GENOMIC DNA]</scope>
</reference>
<evidence type="ECO:0000256" key="3">
    <source>
        <dbReference type="ARBA" id="ARBA00022989"/>
    </source>
</evidence>
<keyword evidence="7" id="KW-1185">Reference proteome</keyword>
<comment type="caution">
    <text evidence="6">The sequence shown here is derived from an EMBL/GenBank/DDBJ whole genome shotgun (WGS) entry which is preliminary data.</text>
</comment>
<feature type="transmembrane region" description="Helical" evidence="5">
    <location>
        <begin position="460"/>
        <end position="480"/>
    </location>
</feature>
<feature type="transmembrane region" description="Helical" evidence="5">
    <location>
        <begin position="188"/>
        <end position="206"/>
    </location>
</feature>
<evidence type="ECO:0008006" key="8">
    <source>
        <dbReference type="Google" id="ProtNLM"/>
    </source>
</evidence>
<organism evidence="6 7">
    <name type="scientific">Prorocentrum cordatum</name>
    <dbReference type="NCBI Taxonomy" id="2364126"/>
    <lineage>
        <taxon>Eukaryota</taxon>
        <taxon>Sar</taxon>
        <taxon>Alveolata</taxon>
        <taxon>Dinophyceae</taxon>
        <taxon>Prorocentrales</taxon>
        <taxon>Prorocentraceae</taxon>
        <taxon>Prorocentrum</taxon>
    </lineage>
</organism>
<dbReference type="EMBL" id="CAUYUJ010014250">
    <property type="protein sequence ID" value="CAK0838819.1"/>
    <property type="molecule type" value="Genomic_DNA"/>
</dbReference>
<keyword evidence="2 5" id="KW-0812">Transmembrane</keyword>
<dbReference type="InterPro" id="IPR050186">
    <property type="entry name" value="TPT_transporter"/>
</dbReference>
<feature type="transmembrane region" description="Helical" evidence="5">
    <location>
        <begin position="158"/>
        <end position="182"/>
    </location>
</feature>
<dbReference type="Proteomes" id="UP001189429">
    <property type="component" value="Unassembled WGS sequence"/>
</dbReference>
<feature type="transmembrane region" description="Helical" evidence="5">
    <location>
        <begin position="218"/>
        <end position="239"/>
    </location>
</feature>
<evidence type="ECO:0000256" key="5">
    <source>
        <dbReference type="SAM" id="Phobius"/>
    </source>
</evidence>
<evidence type="ECO:0000313" key="6">
    <source>
        <dbReference type="EMBL" id="CAK0838819.1"/>
    </source>
</evidence>
<feature type="transmembrane region" description="Helical" evidence="5">
    <location>
        <begin position="295"/>
        <end position="313"/>
    </location>
</feature>
<feature type="transmembrane region" description="Helical" evidence="5">
    <location>
        <begin position="259"/>
        <end position="283"/>
    </location>
</feature>
<gene>
    <name evidence="6" type="ORF">PCOR1329_LOCUS34677</name>
</gene>
<feature type="transmembrane region" description="Helical" evidence="5">
    <location>
        <begin position="37"/>
        <end position="53"/>
    </location>
</feature>